<evidence type="ECO:0000256" key="2">
    <source>
        <dbReference type="ARBA" id="ARBA00022448"/>
    </source>
</evidence>
<feature type="transmembrane region" description="Helical" evidence="7">
    <location>
        <begin position="100"/>
        <end position="121"/>
    </location>
</feature>
<feature type="transmembrane region" description="Helical" evidence="7">
    <location>
        <begin position="199"/>
        <end position="218"/>
    </location>
</feature>
<keyword evidence="2" id="KW-0813">Transport</keyword>
<evidence type="ECO:0000256" key="4">
    <source>
        <dbReference type="ARBA" id="ARBA00022692"/>
    </source>
</evidence>
<evidence type="ECO:0000256" key="5">
    <source>
        <dbReference type="ARBA" id="ARBA00022989"/>
    </source>
</evidence>
<feature type="domain" description="Major facilitator superfamily (MFS) profile" evidence="8">
    <location>
        <begin position="196"/>
        <end position="443"/>
    </location>
</feature>
<dbReference type="Proteomes" id="UP000323664">
    <property type="component" value="Unassembled WGS sequence"/>
</dbReference>
<dbReference type="SUPFAM" id="SSF103473">
    <property type="entry name" value="MFS general substrate transporter"/>
    <property type="match status" value="1"/>
</dbReference>
<keyword evidence="4 7" id="KW-0812">Transmembrane</keyword>
<feature type="transmembrane region" description="Helical" evidence="7">
    <location>
        <begin position="375"/>
        <end position="395"/>
    </location>
</feature>
<sequence length="443" mass="48086">MNVERFRSEAMEMNQKTTNKTGEDGYLAVLRIPSFTVLLVGRLVSGAGQILFSMATMWYILQLTESALAAALIPMLPYLIYAFLGIPLATISDRLPKKQLLIWTDIWRAVIACILAILFLTGSMLPWHIYAANLLIAILGFMFNPATQTVIPAILPKPAEQLAPANALLNSSSKTIELLGYALGGILIAFISVQSILFIYAITFLLSALAIAFIRIPATKVVKQKGFSGFVRDSMQGITFLFSNKVLACCIIFGAIINFAGAPLHIFTPIFANMVLEAGPQGYGLLQSAFAAGSIVGSLLSGKYAKRLSLAHWFLISYLISGASLLLMPMVPNLYFAIACSFLLMLGLALVNVPLVTSILLSTPEEKRGRVMNSMGVLMSGVSNPLGLLLGGWLIEAYSPSWVYMGIGIFVIFMGTASLFVRPFREDRAGHTSHRKSSIPSEI</sequence>
<keyword evidence="6 7" id="KW-0472">Membrane</keyword>
<feature type="transmembrane region" description="Helical" evidence="7">
    <location>
        <begin position="67"/>
        <end position="88"/>
    </location>
</feature>
<dbReference type="PANTHER" id="PTHR23513:SF6">
    <property type="entry name" value="MAJOR FACILITATOR SUPERFAMILY ASSOCIATED DOMAIN-CONTAINING PROTEIN"/>
    <property type="match status" value="1"/>
</dbReference>
<feature type="transmembrane region" description="Helical" evidence="7">
    <location>
        <begin position="308"/>
        <end position="328"/>
    </location>
</feature>
<evidence type="ECO:0000256" key="7">
    <source>
        <dbReference type="SAM" id="Phobius"/>
    </source>
</evidence>
<dbReference type="AlphaFoldDB" id="A0A5M9WWI5"/>
<feature type="transmembrane region" description="Helical" evidence="7">
    <location>
        <begin position="334"/>
        <end position="363"/>
    </location>
</feature>
<keyword evidence="5 7" id="KW-1133">Transmembrane helix</keyword>
<gene>
    <name evidence="9" type="ORF">EC604_18610</name>
</gene>
<keyword evidence="3" id="KW-1003">Cell membrane</keyword>
<dbReference type="Pfam" id="PF05977">
    <property type="entry name" value="MFS_3"/>
    <property type="match status" value="1"/>
</dbReference>
<dbReference type="CDD" id="cd06173">
    <property type="entry name" value="MFS_MefA_like"/>
    <property type="match status" value="1"/>
</dbReference>
<feature type="transmembrane region" description="Helical" evidence="7">
    <location>
        <begin position="176"/>
        <end position="193"/>
    </location>
</feature>
<evidence type="ECO:0000256" key="3">
    <source>
        <dbReference type="ARBA" id="ARBA00022475"/>
    </source>
</evidence>
<feature type="transmembrane region" description="Helical" evidence="7">
    <location>
        <begin position="127"/>
        <end position="155"/>
    </location>
</feature>
<name>A0A5M9WWI5_PAEAM</name>
<dbReference type="InterPro" id="IPR020846">
    <property type="entry name" value="MFS_dom"/>
</dbReference>
<feature type="transmembrane region" description="Helical" evidence="7">
    <location>
        <begin position="401"/>
        <end position="421"/>
    </location>
</feature>
<evidence type="ECO:0000256" key="1">
    <source>
        <dbReference type="ARBA" id="ARBA00004651"/>
    </source>
</evidence>
<evidence type="ECO:0000256" key="6">
    <source>
        <dbReference type="ARBA" id="ARBA00023136"/>
    </source>
</evidence>
<feature type="transmembrane region" description="Helical" evidence="7">
    <location>
        <begin position="238"/>
        <end position="262"/>
    </location>
</feature>
<feature type="transmembrane region" description="Helical" evidence="7">
    <location>
        <begin position="282"/>
        <end position="301"/>
    </location>
</feature>
<comment type="subcellular location">
    <subcellularLocation>
        <location evidence="1">Cell membrane</location>
        <topology evidence="1">Multi-pass membrane protein</topology>
    </subcellularLocation>
</comment>
<dbReference type="PROSITE" id="PS50850">
    <property type="entry name" value="MFS"/>
    <property type="match status" value="1"/>
</dbReference>
<feature type="transmembrane region" description="Helical" evidence="7">
    <location>
        <begin position="39"/>
        <end position="61"/>
    </location>
</feature>
<comment type="caution">
    <text evidence="9">The sequence shown here is derived from an EMBL/GenBank/DDBJ whole genome shotgun (WGS) entry which is preliminary data.</text>
</comment>
<protein>
    <submittedName>
        <fullName evidence="9">MFS transporter</fullName>
    </submittedName>
</protein>
<evidence type="ECO:0000313" key="10">
    <source>
        <dbReference type="Proteomes" id="UP000323664"/>
    </source>
</evidence>
<dbReference type="InterPro" id="IPR010290">
    <property type="entry name" value="TM_effector"/>
</dbReference>
<dbReference type="EMBL" id="RIAS01000010">
    <property type="protein sequence ID" value="KAA8785849.1"/>
    <property type="molecule type" value="Genomic_DNA"/>
</dbReference>
<accession>A0A5M9WWI5</accession>
<dbReference type="InterPro" id="IPR036259">
    <property type="entry name" value="MFS_trans_sf"/>
</dbReference>
<evidence type="ECO:0000313" key="9">
    <source>
        <dbReference type="EMBL" id="KAA8785849.1"/>
    </source>
</evidence>
<dbReference type="PANTHER" id="PTHR23513">
    <property type="entry name" value="INTEGRAL MEMBRANE EFFLUX PROTEIN-RELATED"/>
    <property type="match status" value="1"/>
</dbReference>
<dbReference type="Gene3D" id="1.20.1250.20">
    <property type="entry name" value="MFS general substrate transporter like domains"/>
    <property type="match status" value="2"/>
</dbReference>
<organism evidence="9 10">
    <name type="scientific">Paenibacillus amylolyticus</name>
    <dbReference type="NCBI Taxonomy" id="1451"/>
    <lineage>
        <taxon>Bacteria</taxon>
        <taxon>Bacillati</taxon>
        <taxon>Bacillota</taxon>
        <taxon>Bacilli</taxon>
        <taxon>Bacillales</taxon>
        <taxon>Paenibacillaceae</taxon>
        <taxon>Paenibacillus</taxon>
    </lineage>
</organism>
<reference evidence="9 10" key="1">
    <citation type="journal article" date="2019" name="J. Ind. Microbiol. Biotechnol.">
        <title>Paenibacillus amylolyticus 27C64 has a diverse set of carbohydrate-active enzymes and complete pectin deconstruction system.</title>
        <authorList>
            <person name="Keggi C."/>
            <person name="Doran-Peterson J."/>
        </authorList>
    </citation>
    <scope>NUCLEOTIDE SEQUENCE [LARGE SCALE GENOMIC DNA]</scope>
    <source>
        <strain evidence="9 10">27C64</strain>
    </source>
</reference>
<dbReference type="GO" id="GO:0005886">
    <property type="term" value="C:plasma membrane"/>
    <property type="evidence" value="ECO:0007669"/>
    <property type="project" value="UniProtKB-SubCell"/>
</dbReference>
<dbReference type="GO" id="GO:0022857">
    <property type="term" value="F:transmembrane transporter activity"/>
    <property type="evidence" value="ECO:0007669"/>
    <property type="project" value="InterPro"/>
</dbReference>
<evidence type="ECO:0000259" key="8">
    <source>
        <dbReference type="PROSITE" id="PS50850"/>
    </source>
</evidence>
<proteinExistence type="predicted"/>